<dbReference type="Pfam" id="PF07685">
    <property type="entry name" value="GATase_3"/>
    <property type="match status" value="1"/>
</dbReference>
<dbReference type="SUPFAM" id="SSF52317">
    <property type="entry name" value="Class I glutamine amidotransferase-like"/>
    <property type="match status" value="1"/>
</dbReference>
<comment type="caution">
    <text evidence="7">The sequence shown here is derived from an EMBL/GenBank/DDBJ whole genome shotgun (WGS) entry which is preliminary data.</text>
</comment>
<feature type="active site" description="Nucleophile" evidence="4">
    <location>
        <position position="332"/>
    </location>
</feature>
<evidence type="ECO:0000256" key="4">
    <source>
        <dbReference type="HAMAP-Rule" id="MF_00028"/>
    </source>
</evidence>
<dbReference type="GO" id="GO:0015420">
    <property type="term" value="F:ABC-type vitamin B12 transporter activity"/>
    <property type="evidence" value="ECO:0007669"/>
    <property type="project" value="UniProtKB-UniRule"/>
</dbReference>
<evidence type="ECO:0000256" key="1">
    <source>
        <dbReference type="ARBA" id="ARBA00004953"/>
    </source>
</evidence>
<dbReference type="OrthoDB" id="9808302at2"/>
<proteinExistence type="inferred from homology"/>
<dbReference type="InterPro" id="IPR027417">
    <property type="entry name" value="P-loop_NTPase"/>
</dbReference>
<dbReference type="UniPathway" id="UPA00148"/>
<reference evidence="7 8" key="1">
    <citation type="submission" date="2019-03" db="EMBL/GenBank/DDBJ databases">
        <title>Genomic Encyclopedia of Type Strains, Phase IV (KMG-IV): sequencing the most valuable type-strain genomes for metagenomic binning, comparative biology and taxonomic classification.</title>
        <authorList>
            <person name="Goeker M."/>
        </authorList>
    </citation>
    <scope>NUCLEOTIDE SEQUENCE [LARGE SCALE GENOMIC DNA]</scope>
    <source>
        <strain evidence="7 8">DSM 19377</strain>
    </source>
</reference>
<comment type="function">
    <text evidence="4">Catalyzes amidations at positions B, D, E, and G on adenosylcobyrinic A,C-diamide. NH(2) groups are provided by glutamine, and one molecule of ATP is hydrogenolyzed for each amidation.</text>
</comment>
<dbReference type="Pfam" id="PF01656">
    <property type="entry name" value="CbiA"/>
    <property type="match status" value="1"/>
</dbReference>
<dbReference type="CDD" id="cd01750">
    <property type="entry name" value="GATase1_CobQ"/>
    <property type="match status" value="1"/>
</dbReference>
<keyword evidence="8" id="KW-1185">Reference proteome</keyword>
<dbReference type="InterPro" id="IPR011698">
    <property type="entry name" value="GATase_3"/>
</dbReference>
<gene>
    <name evidence="4" type="primary">cobQ</name>
    <name evidence="7" type="ORF">EV207_103140</name>
</gene>
<dbReference type="PANTHER" id="PTHR21343:SF1">
    <property type="entry name" value="COBYRIC ACID SYNTHASE"/>
    <property type="match status" value="1"/>
</dbReference>
<name>A0A4V2SNI3_9BACL</name>
<dbReference type="InterPro" id="IPR047045">
    <property type="entry name" value="CobQ_N"/>
</dbReference>
<accession>A0A4V2SNI3</accession>
<dbReference type="PANTHER" id="PTHR21343">
    <property type="entry name" value="DETHIOBIOTIN SYNTHETASE"/>
    <property type="match status" value="1"/>
</dbReference>
<dbReference type="GO" id="GO:0003824">
    <property type="term" value="F:catalytic activity"/>
    <property type="evidence" value="ECO:0007669"/>
    <property type="project" value="InterPro"/>
</dbReference>
<dbReference type="HAMAP" id="MF_00028">
    <property type="entry name" value="CobQ"/>
    <property type="match status" value="1"/>
</dbReference>
<dbReference type="Proteomes" id="UP000295416">
    <property type="component" value="Unassembled WGS sequence"/>
</dbReference>
<dbReference type="InterPro" id="IPR002586">
    <property type="entry name" value="CobQ/CobB/MinD/ParA_Nub-bd_dom"/>
</dbReference>
<dbReference type="RefSeq" id="WP_132743846.1">
    <property type="nucleotide sequence ID" value="NZ_SLXK01000003.1"/>
</dbReference>
<protein>
    <recommendedName>
        <fullName evidence="4">Cobyric acid synthase</fullName>
    </recommendedName>
</protein>
<dbReference type="EMBL" id="SLXK01000003">
    <property type="protein sequence ID" value="TCP31256.1"/>
    <property type="molecule type" value="Genomic_DNA"/>
</dbReference>
<dbReference type="SUPFAM" id="SSF52540">
    <property type="entry name" value="P-loop containing nucleoside triphosphate hydrolases"/>
    <property type="match status" value="1"/>
</dbReference>
<keyword evidence="2 4" id="KW-0169">Cobalamin biosynthesis</keyword>
<dbReference type="AlphaFoldDB" id="A0A4V2SNI3"/>
<evidence type="ECO:0000256" key="3">
    <source>
        <dbReference type="ARBA" id="ARBA00022962"/>
    </source>
</evidence>
<evidence type="ECO:0000259" key="6">
    <source>
        <dbReference type="Pfam" id="PF07685"/>
    </source>
</evidence>
<evidence type="ECO:0000313" key="8">
    <source>
        <dbReference type="Proteomes" id="UP000295416"/>
    </source>
</evidence>
<dbReference type="InterPro" id="IPR033949">
    <property type="entry name" value="CobQ_GATase1"/>
</dbReference>
<dbReference type="InterPro" id="IPR004459">
    <property type="entry name" value="CobQ_synth"/>
</dbReference>
<dbReference type="Gene3D" id="3.40.50.300">
    <property type="entry name" value="P-loop containing nucleotide triphosphate hydrolases"/>
    <property type="match status" value="1"/>
</dbReference>
<feature type="domain" description="CobQ/CobB/MinD/ParA nucleotide binding" evidence="5">
    <location>
        <begin position="4"/>
        <end position="231"/>
    </location>
</feature>
<feature type="domain" description="CobB/CobQ-like glutamine amidotransferase" evidence="6">
    <location>
        <begin position="253"/>
        <end position="447"/>
    </location>
</feature>
<comment type="similarity">
    <text evidence="4">Belongs to the CobB/CobQ family. CobQ subfamily.</text>
</comment>
<organism evidence="7 8">
    <name type="scientific">Scopulibacillus darangshiensis</name>
    <dbReference type="NCBI Taxonomy" id="442528"/>
    <lineage>
        <taxon>Bacteria</taxon>
        <taxon>Bacillati</taxon>
        <taxon>Bacillota</taxon>
        <taxon>Bacilli</taxon>
        <taxon>Bacillales</taxon>
        <taxon>Sporolactobacillaceae</taxon>
        <taxon>Scopulibacillus</taxon>
    </lineage>
</organism>
<comment type="pathway">
    <text evidence="1 4">Cofactor biosynthesis; adenosylcobalamin biosynthesis.</text>
</comment>
<keyword evidence="3 4" id="KW-0315">Glutamine amidotransferase</keyword>
<dbReference type="Gene3D" id="3.40.50.880">
    <property type="match status" value="1"/>
</dbReference>
<dbReference type="NCBIfam" id="TIGR00313">
    <property type="entry name" value="cobQ"/>
    <property type="match status" value="1"/>
</dbReference>
<dbReference type="GO" id="GO:0009236">
    <property type="term" value="P:cobalamin biosynthetic process"/>
    <property type="evidence" value="ECO:0007669"/>
    <property type="project" value="UniProtKB-UniRule"/>
</dbReference>
<sequence>MKGIMLQGTSSDVGKSVLATAFCRILSQLGYRVAPFKSQNMSNNSYVTDDAREIGRAQGVQAEACGIKATVHMNPILLKPRSDQTSEVVLLGKSFKTYSGSDYRSRFYQKGCEVINESLAILSQAYDLVVIEGAGSPVEINLNDRELVNMRVAEMADVPVFLIADIERGGVFASIVGTLELLQPEHRERVKGIIINKFRGDIALFESGVTWLEERTGIKIVGVVPHLDNLKIEGEDALSMTAKFETAGSKPLDIAVIRLPHVSNFTDIEPFLYEDEVSVRFVETLDQFGHPDAVIIPGTRSTINDLRLLKARKLDRRIIHYADQGGWIIGLCGGYQMLSKRIADKAGTDTGLAGNEISGLGLLPMTTTFFAEKTTVKSKGQLHPLTGLQGIVIKGFEIHLGATSFDKNCQGVVPFICHNDGSEEGAYARDGRIIGSYFHDLFYNDDWRNHWLNNIRKEKGISPKQVTVQNQREAGYDRLASQIRQALDIDYVVKVMEDWQKEREHRCGS</sequence>
<feature type="active site" evidence="4">
    <location>
        <position position="439"/>
    </location>
</feature>
<dbReference type="InterPro" id="IPR029062">
    <property type="entry name" value="Class_I_gatase-like"/>
</dbReference>
<evidence type="ECO:0000256" key="2">
    <source>
        <dbReference type="ARBA" id="ARBA00022573"/>
    </source>
</evidence>
<dbReference type="NCBIfam" id="NF001989">
    <property type="entry name" value="PRK00784.1"/>
    <property type="match status" value="1"/>
</dbReference>
<evidence type="ECO:0000313" key="7">
    <source>
        <dbReference type="EMBL" id="TCP31256.1"/>
    </source>
</evidence>
<dbReference type="CDD" id="cd05389">
    <property type="entry name" value="CobQ_N"/>
    <property type="match status" value="1"/>
</dbReference>
<evidence type="ECO:0000259" key="5">
    <source>
        <dbReference type="Pfam" id="PF01656"/>
    </source>
</evidence>
<dbReference type="PROSITE" id="PS51274">
    <property type="entry name" value="GATASE_COBBQ"/>
    <property type="match status" value="1"/>
</dbReference>